<sequence length="269" mass="29716">MGCLSLCFGDSAIASSSSSLPPPTLVGDRAAYDAGLAKHLIQHSTPHRVELTLTAATIFLERAHHAQKVVQARKDKGCESNVALVRGPSAVERDAEQARSSFSREDAIADGLKLLRQRAAHVKVKVVHMEDDGNCQFRSLAQELYGDQKYHGTVRERVVARLTSHSLEYSFYIGDDDEWRRYLAKMATSRTWGDELTLRAACDEYGVVVHVVTTEHENWLLHYSPDSLAMADGRPPPGTRECFLAYVSPIHYNVIEPLDGAHAASPTGY</sequence>
<gene>
    <name evidence="2" type="ORF">SO694_00080026</name>
</gene>
<dbReference type="Proteomes" id="UP001363151">
    <property type="component" value="Unassembled WGS sequence"/>
</dbReference>
<dbReference type="InterPro" id="IPR003323">
    <property type="entry name" value="OTU_dom"/>
</dbReference>
<proteinExistence type="predicted"/>
<reference evidence="2 3" key="1">
    <citation type="submission" date="2024-03" db="EMBL/GenBank/DDBJ databases">
        <title>Aureococcus anophagefferens CCMP1851 and Kratosvirus quantuckense: Draft genome of a second virus-susceptible host strain in the model system.</title>
        <authorList>
            <person name="Chase E."/>
            <person name="Truchon A.R."/>
            <person name="Schepens W."/>
            <person name="Wilhelm S.W."/>
        </authorList>
    </citation>
    <scope>NUCLEOTIDE SEQUENCE [LARGE SCALE GENOMIC DNA]</scope>
    <source>
        <strain evidence="2 3">CCMP1851</strain>
    </source>
</reference>
<name>A0ABR1G4M9_AURAN</name>
<dbReference type="EMBL" id="JBBJCI010000120">
    <property type="protein sequence ID" value="KAK7248095.1"/>
    <property type="molecule type" value="Genomic_DNA"/>
</dbReference>
<dbReference type="PROSITE" id="PS50802">
    <property type="entry name" value="OTU"/>
    <property type="match status" value="1"/>
</dbReference>
<organism evidence="2 3">
    <name type="scientific">Aureococcus anophagefferens</name>
    <name type="common">Harmful bloom alga</name>
    <dbReference type="NCBI Taxonomy" id="44056"/>
    <lineage>
        <taxon>Eukaryota</taxon>
        <taxon>Sar</taxon>
        <taxon>Stramenopiles</taxon>
        <taxon>Ochrophyta</taxon>
        <taxon>Pelagophyceae</taxon>
        <taxon>Pelagomonadales</taxon>
        <taxon>Pelagomonadaceae</taxon>
        <taxon>Aureococcus</taxon>
    </lineage>
</organism>
<accession>A0ABR1G4M9</accession>
<dbReference type="PANTHER" id="PTHR12419:SF11">
    <property type="entry name" value="OTU DOMAIN-CONTAINING PROTEIN DDB_G0284757"/>
    <property type="match status" value="1"/>
</dbReference>
<comment type="caution">
    <text evidence="2">The sequence shown here is derived from an EMBL/GenBank/DDBJ whole genome shotgun (WGS) entry which is preliminary data.</text>
</comment>
<dbReference type="PANTHER" id="PTHR12419">
    <property type="entry name" value="OTU DOMAIN CONTAINING PROTEIN"/>
    <property type="match status" value="1"/>
</dbReference>
<keyword evidence="3" id="KW-1185">Reference proteome</keyword>
<evidence type="ECO:0000259" key="1">
    <source>
        <dbReference type="PROSITE" id="PS50802"/>
    </source>
</evidence>
<dbReference type="InterPro" id="IPR050704">
    <property type="entry name" value="Peptidase_C85-like"/>
</dbReference>
<evidence type="ECO:0000313" key="3">
    <source>
        <dbReference type="Proteomes" id="UP001363151"/>
    </source>
</evidence>
<protein>
    <submittedName>
        <fullName evidence="2">OTU-like cysteine protease</fullName>
    </submittedName>
</protein>
<dbReference type="SUPFAM" id="SSF54001">
    <property type="entry name" value="Cysteine proteinases"/>
    <property type="match status" value="1"/>
</dbReference>
<feature type="domain" description="OTU" evidence="1">
    <location>
        <begin position="124"/>
        <end position="258"/>
    </location>
</feature>
<evidence type="ECO:0000313" key="2">
    <source>
        <dbReference type="EMBL" id="KAK7248095.1"/>
    </source>
</evidence>
<dbReference type="Pfam" id="PF02338">
    <property type="entry name" value="OTU"/>
    <property type="match status" value="1"/>
</dbReference>
<dbReference type="Gene3D" id="3.90.70.80">
    <property type="match status" value="1"/>
</dbReference>
<dbReference type="InterPro" id="IPR038765">
    <property type="entry name" value="Papain-like_cys_pep_sf"/>
</dbReference>